<organism evidence="1 2">
    <name type="scientific">Trichothecium roseum</name>
    <dbReference type="NCBI Taxonomy" id="47278"/>
    <lineage>
        <taxon>Eukaryota</taxon>
        <taxon>Fungi</taxon>
        <taxon>Dikarya</taxon>
        <taxon>Ascomycota</taxon>
        <taxon>Pezizomycotina</taxon>
        <taxon>Sordariomycetes</taxon>
        <taxon>Hypocreomycetidae</taxon>
        <taxon>Hypocreales</taxon>
        <taxon>Hypocreales incertae sedis</taxon>
        <taxon>Trichothecium</taxon>
    </lineage>
</organism>
<proteinExistence type="predicted"/>
<name>A0ACC0V1S6_9HYPO</name>
<gene>
    <name evidence="1" type="ORF">N3K66_006233</name>
</gene>
<dbReference type="EMBL" id="CM047944">
    <property type="protein sequence ID" value="KAI9899772.1"/>
    <property type="molecule type" value="Genomic_DNA"/>
</dbReference>
<reference evidence="1" key="1">
    <citation type="submission" date="2022-10" db="EMBL/GenBank/DDBJ databases">
        <title>Complete Genome of Trichothecium roseum strain YXFP-22015, a Plant Pathogen Isolated from Citrus.</title>
        <authorList>
            <person name="Wang Y."/>
            <person name="Zhu L."/>
        </authorList>
    </citation>
    <scope>NUCLEOTIDE SEQUENCE</scope>
    <source>
        <strain evidence="1">YXFP-22015</strain>
    </source>
</reference>
<evidence type="ECO:0000313" key="1">
    <source>
        <dbReference type="EMBL" id="KAI9899772.1"/>
    </source>
</evidence>
<protein>
    <submittedName>
        <fullName evidence="1">Uncharacterized protein</fullName>
    </submittedName>
</protein>
<sequence length="247" mass="26976">MPTVLLIPGSFCPIQLYDVFIASLKSRGITSVVVDTPSIGRRPTGPHNMTDDVNAIEKAALELLDAGEDVVLMPHSYGGIPTTQSLERLSTKARSQQGKKGIDSVIYMTSVILQPGQCNFDLFGADLRPDYLTVTDDYMTLAPEGTARDTFSDIPPEDGLRYAKMFPDHATPAFQEKLTYPGYNDVDVSFIVCTEDKVIPVEAQRAFIEWIKMSSGKDVKVRELKAGHAPTIGHTDAVADIVKDLIG</sequence>
<keyword evidence="2" id="KW-1185">Reference proteome</keyword>
<dbReference type="Proteomes" id="UP001163324">
    <property type="component" value="Chromosome 5"/>
</dbReference>
<accession>A0ACC0V1S6</accession>
<comment type="caution">
    <text evidence="1">The sequence shown here is derived from an EMBL/GenBank/DDBJ whole genome shotgun (WGS) entry which is preliminary data.</text>
</comment>
<evidence type="ECO:0000313" key="2">
    <source>
        <dbReference type="Proteomes" id="UP001163324"/>
    </source>
</evidence>